<dbReference type="EMBL" id="PVLQ01000064">
    <property type="protein sequence ID" value="PRD64541.1"/>
    <property type="molecule type" value="Genomic_DNA"/>
</dbReference>
<dbReference type="InterPro" id="IPR052957">
    <property type="entry name" value="Auxin_embryo_med"/>
</dbReference>
<dbReference type="InterPro" id="IPR036890">
    <property type="entry name" value="HATPase_C_sf"/>
</dbReference>
<protein>
    <recommendedName>
        <fullName evidence="1">Sacsin/Nov domain-containing protein</fullName>
    </recommendedName>
</protein>
<dbReference type="OrthoDB" id="9802640at2"/>
<name>A0A2S9K264_9BURK</name>
<dbReference type="Gene3D" id="3.30.565.10">
    <property type="entry name" value="Histidine kinase-like ATPase, C-terminal domain"/>
    <property type="match status" value="1"/>
</dbReference>
<dbReference type="AlphaFoldDB" id="A0A2S9K264"/>
<evidence type="ECO:0000313" key="3">
    <source>
        <dbReference type="Proteomes" id="UP000238589"/>
    </source>
</evidence>
<dbReference type="NCBIfam" id="NF047352">
    <property type="entry name" value="P_loop_sacsin"/>
    <property type="match status" value="1"/>
</dbReference>
<feature type="domain" description="Sacsin/Nov" evidence="1">
    <location>
        <begin position="34"/>
        <end position="122"/>
    </location>
</feature>
<sequence length="229" mass="26093">MSIIKKIAILRQGLLDSIKANEGDINLQIFEDFYPDEAHFIYELLQNAEDAGATEVAFELTQHGCSFEHNGARHFDERDIRGITGISNSSKKEKTDKIGKFGVGFKSVFVYTDSPIVFSKNHSFKIVKLVLPVEVTPKKNLGERTRFELPFDNPKKNVKAAHTEIKAGLEQLSEITLLFLKNTRNIKWRINDKNGEILRLQHSEHHIEVRGVVNGKEVFSSHWLCFTAE</sequence>
<evidence type="ECO:0000259" key="1">
    <source>
        <dbReference type="Pfam" id="PF25794"/>
    </source>
</evidence>
<gene>
    <name evidence="2" type="ORF">C6P64_14455</name>
</gene>
<dbReference type="RefSeq" id="WP_105749261.1">
    <property type="nucleotide sequence ID" value="NZ_PVLQ01000064.1"/>
</dbReference>
<organism evidence="2 3">
    <name type="scientific">Malikia granosa</name>
    <dbReference type="NCBI Taxonomy" id="263067"/>
    <lineage>
        <taxon>Bacteria</taxon>
        <taxon>Pseudomonadati</taxon>
        <taxon>Pseudomonadota</taxon>
        <taxon>Betaproteobacteria</taxon>
        <taxon>Burkholderiales</taxon>
        <taxon>Comamonadaceae</taxon>
        <taxon>Malikia</taxon>
    </lineage>
</organism>
<dbReference type="Pfam" id="PF25794">
    <property type="entry name" value="SACS"/>
    <property type="match status" value="1"/>
</dbReference>
<dbReference type="PANTHER" id="PTHR32387:SF0">
    <property type="entry name" value="PROTEIN NO VEIN"/>
    <property type="match status" value="1"/>
</dbReference>
<evidence type="ECO:0000313" key="2">
    <source>
        <dbReference type="EMBL" id="PRD64541.1"/>
    </source>
</evidence>
<comment type="caution">
    <text evidence="2">The sequence shown here is derived from an EMBL/GenBank/DDBJ whole genome shotgun (WGS) entry which is preliminary data.</text>
</comment>
<reference evidence="2 3" key="1">
    <citation type="submission" date="2018-03" db="EMBL/GenBank/DDBJ databases">
        <title>Comparative genomics illustrates the genes involved in a hyperalkaliphilic mechanisms of Serpentinomonas isolated from highly-alkaline calcium-rich serpentinized springs.</title>
        <authorList>
            <person name="Suzuki S."/>
            <person name="Ishii S."/>
            <person name="Walworth N."/>
            <person name="Bird L."/>
            <person name="Kuenen J.G."/>
            <person name="Nealson K.H."/>
        </authorList>
    </citation>
    <scope>NUCLEOTIDE SEQUENCE [LARGE SCALE GENOMIC DNA]</scope>
    <source>
        <strain evidence="2 3">P1</strain>
    </source>
</reference>
<keyword evidence="3" id="KW-1185">Reference proteome</keyword>
<dbReference type="PANTHER" id="PTHR32387">
    <property type="entry name" value="WU:FJ29H11"/>
    <property type="match status" value="1"/>
</dbReference>
<dbReference type="InterPro" id="IPR058210">
    <property type="entry name" value="SACS/Nov_dom"/>
</dbReference>
<dbReference type="SUPFAM" id="SSF55874">
    <property type="entry name" value="ATPase domain of HSP90 chaperone/DNA topoisomerase II/histidine kinase"/>
    <property type="match status" value="1"/>
</dbReference>
<proteinExistence type="predicted"/>
<accession>A0A2S9K264</accession>
<dbReference type="Proteomes" id="UP000238589">
    <property type="component" value="Unassembled WGS sequence"/>
</dbReference>